<protein>
    <recommendedName>
        <fullName evidence="3">Alkylhydroperoxidase family enzyme, contains CxxC motif</fullName>
    </recommendedName>
</protein>
<dbReference type="Gene3D" id="1.20.1290.10">
    <property type="entry name" value="AhpD-like"/>
    <property type="match status" value="1"/>
</dbReference>
<dbReference type="EMBL" id="JAXOFX010000015">
    <property type="protein sequence ID" value="MDZ5473617.1"/>
    <property type="molecule type" value="Genomic_DNA"/>
</dbReference>
<reference evidence="1 2" key="1">
    <citation type="submission" date="2023-11" db="EMBL/GenBank/DDBJ databases">
        <title>Bacillus jintuensis, isolated from a mudflat on the Beibu Gulf coast.</title>
        <authorList>
            <person name="Li M."/>
        </authorList>
    </citation>
    <scope>NUCLEOTIDE SEQUENCE [LARGE SCALE GENOMIC DNA]</scope>
    <source>
        <strain evidence="1 2">31A1R</strain>
    </source>
</reference>
<dbReference type="Proteomes" id="UP001290455">
    <property type="component" value="Unassembled WGS sequence"/>
</dbReference>
<evidence type="ECO:0000313" key="1">
    <source>
        <dbReference type="EMBL" id="MDZ5473617.1"/>
    </source>
</evidence>
<dbReference type="InterPro" id="IPR029032">
    <property type="entry name" value="AhpD-like"/>
</dbReference>
<keyword evidence="2" id="KW-1185">Reference proteome</keyword>
<dbReference type="RefSeq" id="WP_322447913.1">
    <property type="nucleotide sequence ID" value="NZ_JAXOFX010000015.1"/>
</dbReference>
<dbReference type="SUPFAM" id="SSF69118">
    <property type="entry name" value="AhpD-like"/>
    <property type="match status" value="1"/>
</dbReference>
<gene>
    <name evidence="1" type="ORF">SM124_18025</name>
</gene>
<evidence type="ECO:0000313" key="2">
    <source>
        <dbReference type="Proteomes" id="UP001290455"/>
    </source>
</evidence>
<evidence type="ECO:0008006" key="3">
    <source>
        <dbReference type="Google" id="ProtNLM"/>
    </source>
</evidence>
<comment type="caution">
    <text evidence="1">The sequence shown here is derived from an EMBL/GenBank/DDBJ whole genome shotgun (WGS) entry which is preliminary data.</text>
</comment>
<name>A0ABU5J2P0_9BACI</name>
<proteinExistence type="predicted"/>
<sequence>MARIQLTTEGTTNFEKALNYNPILKKYYDELYEHLWNNTSICKEEKEKVRLYLANKNGCATCMSLSYIENSELNEKITHSMKMGDFTLFSKKEQLLFAFIDKYKHSPREVNSLDIEALNQYYDEKELVELLAIINLFDGFQKIIVSLDLYDFCSL</sequence>
<organism evidence="1 2">
    <name type="scientific">Robertmurraya mangrovi</name>
    <dbReference type="NCBI Taxonomy" id="3098077"/>
    <lineage>
        <taxon>Bacteria</taxon>
        <taxon>Bacillati</taxon>
        <taxon>Bacillota</taxon>
        <taxon>Bacilli</taxon>
        <taxon>Bacillales</taxon>
        <taxon>Bacillaceae</taxon>
        <taxon>Robertmurraya</taxon>
    </lineage>
</organism>
<accession>A0ABU5J2P0</accession>